<dbReference type="InterPro" id="IPR007335">
    <property type="entry name" value="DUF413"/>
</dbReference>
<dbReference type="Pfam" id="PF04219">
    <property type="entry name" value="DUF413"/>
    <property type="match status" value="1"/>
</dbReference>
<evidence type="ECO:0000256" key="1">
    <source>
        <dbReference type="ARBA" id="ARBA00093464"/>
    </source>
</evidence>
<evidence type="ECO:0000313" key="4">
    <source>
        <dbReference type="Proteomes" id="UP000317839"/>
    </source>
</evidence>
<dbReference type="OrthoDB" id="6400110at2"/>
<organism evidence="3 4">
    <name type="scientific">Aliikangiella marina</name>
    <dbReference type="NCBI Taxonomy" id="1712262"/>
    <lineage>
        <taxon>Bacteria</taxon>
        <taxon>Pseudomonadati</taxon>
        <taxon>Pseudomonadota</taxon>
        <taxon>Gammaproteobacteria</taxon>
        <taxon>Oceanospirillales</taxon>
        <taxon>Pleioneaceae</taxon>
        <taxon>Aliikangiella</taxon>
    </lineage>
</organism>
<comment type="caution">
    <text evidence="3">The sequence shown here is derived from an EMBL/GenBank/DDBJ whole genome shotgun (WGS) entry which is preliminary data.</text>
</comment>
<gene>
    <name evidence="3" type="ORF">FLL45_05530</name>
</gene>
<proteinExistence type="inferred from homology"/>
<dbReference type="EMBL" id="VIKR01000001">
    <property type="protein sequence ID" value="TQV77406.1"/>
    <property type="molecule type" value="Genomic_DNA"/>
</dbReference>
<protein>
    <recommendedName>
        <fullName evidence="2">Macrodomain Ori protein</fullName>
    </recommendedName>
</protein>
<dbReference type="RefSeq" id="WP_142940978.1">
    <property type="nucleotide sequence ID" value="NZ_VIKR01000001.1"/>
</dbReference>
<name>A0A545TJP7_9GAMM</name>
<comment type="similarity">
    <text evidence="1">Belongs to the MaoP family.</text>
</comment>
<keyword evidence="4" id="KW-1185">Reference proteome</keyword>
<reference evidence="3 4" key="1">
    <citation type="submission" date="2019-06" db="EMBL/GenBank/DDBJ databases">
        <title>Draft genome of Aliikangiella marina GYP-15.</title>
        <authorList>
            <person name="Wang G."/>
        </authorList>
    </citation>
    <scope>NUCLEOTIDE SEQUENCE [LARGE SCALE GENOMIC DNA]</scope>
    <source>
        <strain evidence="3 4">GYP-15</strain>
    </source>
</reference>
<dbReference type="Proteomes" id="UP000317839">
    <property type="component" value="Unassembled WGS sequence"/>
</dbReference>
<accession>A0A545TJP7</accession>
<evidence type="ECO:0000313" key="3">
    <source>
        <dbReference type="EMBL" id="TQV77406.1"/>
    </source>
</evidence>
<dbReference type="AlphaFoldDB" id="A0A545TJP7"/>
<sequence>MGTREDFLSRRFYDDERFPYGFSKSGCFTVSESESLESMGAYFKALEEGLLTDLNEDDMRVIKVLRGEVEASSFDEKTWLKYSTFPKRSQVWVVDREKSQKEAATEEFDDLDDSLVLEDDDVYI</sequence>
<evidence type="ECO:0000256" key="2">
    <source>
        <dbReference type="ARBA" id="ARBA00093628"/>
    </source>
</evidence>